<dbReference type="AlphaFoldDB" id="A0ABD4TJH5"/>
<evidence type="ECO:0000313" key="1">
    <source>
        <dbReference type="EMBL" id="MCQ1539082.1"/>
    </source>
</evidence>
<dbReference type="Proteomes" id="UP001524383">
    <property type="component" value="Unassembled WGS sequence"/>
</dbReference>
<organism evidence="1 2">
    <name type="scientific">Methanocalculus taiwanensis</name>
    <dbReference type="NCBI Taxonomy" id="106207"/>
    <lineage>
        <taxon>Archaea</taxon>
        <taxon>Methanobacteriati</taxon>
        <taxon>Methanobacteriota</taxon>
        <taxon>Stenosarchaea group</taxon>
        <taxon>Methanomicrobia</taxon>
        <taxon>Methanomicrobiales</taxon>
        <taxon>Methanocalculaceae</taxon>
        <taxon>Methanocalculus</taxon>
    </lineage>
</organism>
<protein>
    <recommendedName>
        <fullName evidence="3">RadC-like JAB domain-containing protein</fullName>
    </recommendedName>
</protein>
<proteinExistence type="predicted"/>
<reference evidence="1 2" key="1">
    <citation type="submission" date="2019-08" db="EMBL/GenBank/DDBJ databases">
        <authorList>
            <person name="Chen S.-C."/>
            <person name="Lai M.-C."/>
            <person name="You Y.-T."/>
        </authorList>
    </citation>
    <scope>NUCLEOTIDE SEQUENCE [LARGE SCALE GENOMIC DNA]</scope>
    <source>
        <strain evidence="1 2">P2F9704a</strain>
    </source>
</reference>
<sequence>MMDHSATSDNPLPLGIYRGILEKTDEALLSFPALFRGSAYPLLPSPQMQLSELPYPFRNCDPLSPGVLAAYTSMIRDEGIEHAFVFDEHGTFLEKLTGERTRIQFGHRDLFALTHTIFIHNHPRGSSFSLADLETACVFEMRSMMVVSGKALHILMPPVEDEYFSRKLLRDIVRCYRIRSSAQSLSQHFEPNDSIWYFIAEDLGLRLWKMRFS</sequence>
<name>A0ABD4TJH5_9EURY</name>
<evidence type="ECO:0000313" key="2">
    <source>
        <dbReference type="Proteomes" id="UP001524383"/>
    </source>
</evidence>
<evidence type="ECO:0008006" key="3">
    <source>
        <dbReference type="Google" id="ProtNLM"/>
    </source>
</evidence>
<keyword evidence="2" id="KW-1185">Reference proteome</keyword>
<dbReference type="EMBL" id="VOTZ01000019">
    <property type="protein sequence ID" value="MCQ1539082.1"/>
    <property type="molecule type" value="Genomic_DNA"/>
</dbReference>
<gene>
    <name evidence="1" type="ORF">FTO68_08830</name>
</gene>
<accession>A0ABD4TJH5</accession>
<dbReference type="RefSeq" id="WP_255333046.1">
    <property type="nucleotide sequence ID" value="NZ_VOTZ01000019.1"/>
</dbReference>
<comment type="caution">
    <text evidence="1">The sequence shown here is derived from an EMBL/GenBank/DDBJ whole genome shotgun (WGS) entry which is preliminary data.</text>
</comment>